<protein>
    <recommendedName>
        <fullName evidence="7">TOG domain-containing protein</fullName>
    </recommendedName>
</protein>
<dbReference type="SMART" id="SM01349">
    <property type="entry name" value="TOG"/>
    <property type="match status" value="4"/>
</dbReference>
<accession>A0ABS8UMW4</accession>
<dbReference type="InterPro" id="IPR016024">
    <property type="entry name" value="ARM-type_fold"/>
</dbReference>
<gene>
    <name evidence="8" type="ORF">HAX54_017793</name>
</gene>
<evidence type="ECO:0000256" key="3">
    <source>
        <dbReference type="ARBA" id="ARBA00022737"/>
    </source>
</evidence>
<dbReference type="PANTHER" id="PTHR21567">
    <property type="entry name" value="CLASP"/>
    <property type="match status" value="1"/>
</dbReference>
<comment type="caution">
    <text evidence="8">The sequence shown here is derived from an EMBL/GenBank/DDBJ whole genome shotgun (WGS) entry which is preliminary data.</text>
</comment>
<reference evidence="8 9" key="1">
    <citation type="journal article" date="2021" name="BMC Genomics">
        <title>Datura genome reveals duplications of psychoactive alkaloid biosynthetic genes and high mutation rate following tissue culture.</title>
        <authorList>
            <person name="Rajewski A."/>
            <person name="Carter-House D."/>
            <person name="Stajich J."/>
            <person name="Litt A."/>
        </authorList>
    </citation>
    <scope>NUCLEOTIDE SEQUENCE [LARGE SCALE GENOMIC DNA]</scope>
    <source>
        <strain evidence="8">AR-01</strain>
    </source>
</reference>
<dbReference type="InterPro" id="IPR048491">
    <property type="entry name" value="XMAP215_CLASP_TOG"/>
</dbReference>
<dbReference type="InterPro" id="IPR034085">
    <property type="entry name" value="TOG"/>
</dbReference>
<dbReference type="PROSITE" id="PS50077">
    <property type="entry name" value="HEAT_REPEAT"/>
    <property type="match status" value="2"/>
</dbReference>
<evidence type="ECO:0000256" key="6">
    <source>
        <dbReference type="SAM" id="MobiDB-lite"/>
    </source>
</evidence>
<evidence type="ECO:0000256" key="5">
    <source>
        <dbReference type="PROSITE-ProRule" id="PRU00103"/>
    </source>
</evidence>
<keyword evidence="2" id="KW-0963">Cytoplasm</keyword>
<sequence>MEAALELARAKDTKERMAGVEHLHQVLEASRKTLSSSEVTSLVDVCLDLLKDNNFRVSQGALQSLASAAVLSGEHLKLHFNALLPAVVERLGDAKQPVRDAARRLLLTLMEVSSPTIIVERAGSYAWMHKSFRVREEFARTVTSAIGLFASTELPLQRAILPPILQMLNDPNHGVREAAISCIEVMYSEVGPQFRDELQRHHLPSMLLKDINARLEKIEPKSCSTDGISNNYSACEVRSASLSSKKSSPKAKRSTREVSLFGADGDITEKPVDPIKVYSEKELIREFENIGSTLVPEKDWSIRIAAMQRVEALVIGGAADYPCFRGLLKQLVGPLSTQLSDRRSSIIKQACHLLNFLSKELLGDFEACAEMFIPVLFKLVVITVLVIAESADNCIKTMLRNCKVGRALPRIADSAKNDKNAVLRARCCEYALLILEHWPDASEVQRSAELYEDLIKCCVTDAMGEVRSTARALYRMFARTWPERSRRLLLSLDPAIQRIINEEDGGIHKRHTSPSVRERSSHFSVASQTSTSHLPGYGTSAIVAMDRSANLPSGTSLSSGLLLPQAKPVGGERSLESVLHASKQKVSAIENLLKGLDVSEKSRSSSLDLGVDPPSSRDPPFPLAVPASTSFTNALLVDAPSAKGNNRNGGLVLSDIITQIQASKDSAKASYRSSADHESFSALNSYTARRASEKLQDRGFVEENAELRDMRRFMNSHVDRQYLETPYKDAIRDSHNNRVPNFQRPLLRKNTAGRMSASRRRSFDDSQLPPGDLSSYVDGPASLNDALSEGLNSTSDWKARVAAFSYLRSLLQQGPRGIQEITQSFEKVMKLFFQHLDDPHHKVAQAALSTLADLIPACRKPFESYIERILPHVFSRLIDPKELVRQPCSTTLEIVSKSYGIDSLLPALLRSLDEQRSPKAKLAVIEFAISSFNKHPSNSEGAANLGILKLWLAKLTPLVHDKNTKLKDAAISCIISMYTHFDSIAVLNFILSLSVEEQNYLRRALKQRTPRIEVDLMNFVQSKKERQRSKSSYDPSDVIGTSSEEGYIGTSKKSNLFGRYSGGAVDTDSIRKWNSPQDQTYMTRSLGQFSDGTQDFYHGVETGPNTDISVSKAKDLKFEALTTSENDGLWTTLESKDNSSNIEHTSTPHLDINGLVDSDHLQIALNAGADNGSSSDPGLNHLKPSALKINPTLETGPSIPQILHLICNGDDGSPAAANKCDALQQLVKASVANDQSIWSKYFNQILTAVLEVLDDSESWTRELALSLIFEMLKNQKNAMEDSVEIIIEKLLHVTKDDVVKVANEAENCLSTILSQYDPFRCLSVIVPLLVTEDEKTLVTCINCLTKLVGRLSQEELMSQLPSFLPSLFDAFGNQSADVRKTVVFCLVDIYIMLGKAFMPYLEGLNSTQLRLVTIYANRISQARTGTPVDASHS</sequence>
<evidence type="ECO:0000313" key="8">
    <source>
        <dbReference type="EMBL" id="MCD9559656.1"/>
    </source>
</evidence>
<dbReference type="InterPro" id="IPR011989">
    <property type="entry name" value="ARM-like"/>
</dbReference>
<keyword evidence="9" id="KW-1185">Reference proteome</keyword>
<evidence type="ECO:0000259" key="7">
    <source>
        <dbReference type="SMART" id="SM01349"/>
    </source>
</evidence>
<evidence type="ECO:0000256" key="1">
    <source>
        <dbReference type="ARBA" id="ARBA00004245"/>
    </source>
</evidence>
<name>A0ABS8UMW4_DATST</name>
<evidence type="ECO:0000313" key="9">
    <source>
        <dbReference type="Proteomes" id="UP000823775"/>
    </source>
</evidence>
<keyword evidence="3" id="KW-0677">Repeat</keyword>
<evidence type="ECO:0000256" key="2">
    <source>
        <dbReference type="ARBA" id="ARBA00022490"/>
    </source>
</evidence>
<feature type="region of interest" description="Disordered" evidence="6">
    <location>
        <begin position="729"/>
        <end position="775"/>
    </location>
</feature>
<dbReference type="EMBL" id="JACEIK010002185">
    <property type="protein sequence ID" value="MCD9559656.1"/>
    <property type="molecule type" value="Genomic_DNA"/>
</dbReference>
<dbReference type="Pfam" id="PF21040">
    <property type="entry name" value="CEP104-like_TOG"/>
    <property type="match status" value="1"/>
</dbReference>
<dbReference type="Proteomes" id="UP000823775">
    <property type="component" value="Unassembled WGS sequence"/>
</dbReference>
<dbReference type="Gene3D" id="1.25.10.10">
    <property type="entry name" value="Leucine-rich Repeat Variant"/>
    <property type="match status" value="4"/>
</dbReference>
<feature type="domain" description="TOG" evidence="7">
    <location>
        <begin position="1198"/>
        <end position="1425"/>
    </location>
</feature>
<dbReference type="Pfam" id="PF12348">
    <property type="entry name" value="CLASP_N"/>
    <property type="match status" value="2"/>
</dbReference>
<dbReference type="InterPro" id="IPR024395">
    <property type="entry name" value="CLASP_N_dom"/>
</dbReference>
<feature type="domain" description="TOG" evidence="7">
    <location>
        <begin position="282"/>
        <end position="513"/>
    </location>
</feature>
<evidence type="ECO:0000256" key="4">
    <source>
        <dbReference type="ARBA" id="ARBA00023212"/>
    </source>
</evidence>
<dbReference type="InterPro" id="IPR021133">
    <property type="entry name" value="HEAT_type_2"/>
</dbReference>
<comment type="subcellular location">
    <subcellularLocation>
        <location evidence="1">Cytoplasm</location>
        <location evidence="1">Cytoskeleton</location>
    </subcellularLocation>
</comment>
<organism evidence="8 9">
    <name type="scientific">Datura stramonium</name>
    <name type="common">Jimsonweed</name>
    <name type="synonym">Common thornapple</name>
    <dbReference type="NCBI Taxonomy" id="4076"/>
    <lineage>
        <taxon>Eukaryota</taxon>
        <taxon>Viridiplantae</taxon>
        <taxon>Streptophyta</taxon>
        <taxon>Embryophyta</taxon>
        <taxon>Tracheophyta</taxon>
        <taxon>Spermatophyta</taxon>
        <taxon>Magnoliopsida</taxon>
        <taxon>eudicotyledons</taxon>
        <taxon>Gunneridae</taxon>
        <taxon>Pentapetalae</taxon>
        <taxon>asterids</taxon>
        <taxon>lamiids</taxon>
        <taxon>Solanales</taxon>
        <taxon>Solanaceae</taxon>
        <taxon>Solanoideae</taxon>
        <taxon>Datureae</taxon>
        <taxon>Datura</taxon>
    </lineage>
</organism>
<dbReference type="Pfam" id="PF21041">
    <property type="entry name" value="XMAP215_CLASP_TOG"/>
    <property type="match status" value="1"/>
</dbReference>
<dbReference type="SUPFAM" id="SSF48371">
    <property type="entry name" value="ARM repeat"/>
    <property type="match status" value="2"/>
</dbReference>
<feature type="repeat" description="HEAT" evidence="5">
    <location>
        <begin position="83"/>
        <end position="121"/>
    </location>
</feature>
<feature type="domain" description="TOG" evidence="7">
    <location>
        <begin position="772"/>
        <end position="1015"/>
    </location>
</feature>
<proteinExistence type="predicted"/>
<feature type="repeat" description="HEAT" evidence="5">
    <location>
        <begin position="160"/>
        <end position="198"/>
    </location>
</feature>
<keyword evidence="4" id="KW-0206">Cytoskeleton</keyword>
<feature type="domain" description="TOG" evidence="7">
    <location>
        <begin position="2"/>
        <end position="224"/>
    </location>
</feature>
<dbReference type="PANTHER" id="PTHR21567:SF86">
    <property type="entry name" value="CLIP-ASSOCIATED PROTEIN-LIKE"/>
    <property type="match status" value="1"/>
</dbReference>